<reference evidence="1 2" key="1">
    <citation type="submission" date="2019-12" db="EMBL/GenBank/DDBJ databases">
        <authorList>
            <person name="Alioto T."/>
            <person name="Alioto T."/>
            <person name="Gomez Garrido J."/>
        </authorList>
    </citation>
    <scope>NUCLEOTIDE SEQUENCE [LARGE SCALE GENOMIC DNA]</scope>
</reference>
<organism evidence="1 2">
    <name type="scientific">Olea europaea subsp. europaea</name>
    <dbReference type="NCBI Taxonomy" id="158383"/>
    <lineage>
        <taxon>Eukaryota</taxon>
        <taxon>Viridiplantae</taxon>
        <taxon>Streptophyta</taxon>
        <taxon>Embryophyta</taxon>
        <taxon>Tracheophyta</taxon>
        <taxon>Spermatophyta</taxon>
        <taxon>Magnoliopsida</taxon>
        <taxon>eudicotyledons</taxon>
        <taxon>Gunneridae</taxon>
        <taxon>Pentapetalae</taxon>
        <taxon>asterids</taxon>
        <taxon>lamiids</taxon>
        <taxon>Lamiales</taxon>
        <taxon>Oleaceae</taxon>
        <taxon>Oleeae</taxon>
        <taxon>Olea</taxon>
    </lineage>
</organism>
<keyword evidence="2" id="KW-1185">Reference proteome</keyword>
<evidence type="ECO:0000313" key="2">
    <source>
        <dbReference type="Proteomes" id="UP000594638"/>
    </source>
</evidence>
<dbReference type="PANTHER" id="PTHR33168">
    <property type="entry name" value="STRESS INDUCED PROTEIN-RELATED"/>
    <property type="match status" value="1"/>
</dbReference>
<dbReference type="Proteomes" id="UP000594638">
    <property type="component" value="Unassembled WGS sequence"/>
</dbReference>
<dbReference type="OrthoDB" id="1088261at2759"/>
<gene>
    <name evidence="1" type="ORF">OLEA9_A057610</name>
</gene>
<name>A0A8S0S896_OLEEU</name>
<dbReference type="EMBL" id="CACTIH010003963">
    <property type="protein sequence ID" value="CAA2988030.1"/>
    <property type="molecule type" value="Genomic_DNA"/>
</dbReference>
<dbReference type="AlphaFoldDB" id="A0A8S0S896"/>
<comment type="caution">
    <text evidence="1">The sequence shown here is derived from an EMBL/GenBank/DDBJ whole genome shotgun (WGS) entry which is preliminary data.</text>
</comment>
<protein>
    <submittedName>
        <fullName evidence="1">Uncharacterized protein</fullName>
    </submittedName>
</protein>
<dbReference type="Gramene" id="OE9A057610T1">
    <property type="protein sequence ID" value="OE9A057610C1"/>
    <property type="gene ID" value="OE9A057610"/>
</dbReference>
<sequence length="165" mass="19634">MQINKFLYCSVKNVTLWISYKYFDKYINQHIAHPPPAYEKKPVLDKLHLPLAASDTFFTKILHLRSTMNIHTWNKSSRSKSVRLGQNYAQREYDSPSKWLVFWRIITKQKKKKKKNSDSTFYDPNTYMQNFDEGSGRVEPDNLYRSFSARYADPSRISCRMNSMK</sequence>
<accession>A0A8S0S896</accession>
<proteinExistence type="predicted"/>
<evidence type="ECO:0000313" key="1">
    <source>
        <dbReference type="EMBL" id="CAA2988030.1"/>
    </source>
</evidence>